<keyword evidence="2" id="KW-1185">Reference proteome</keyword>
<evidence type="ECO:0000313" key="2">
    <source>
        <dbReference type="Proteomes" id="UP001432995"/>
    </source>
</evidence>
<comment type="caution">
    <text evidence="1">The sequence shown here is derived from an EMBL/GenBank/DDBJ whole genome shotgun (WGS) entry which is preliminary data.</text>
</comment>
<evidence type="ECO:0000313" key="1">
    <source>
        <dbReference type="EMBL" id="MER2290027.1"/>
    </source>
</evidence>
<name>A0ABV1R5C2_9HYPH</name>
<sequence length="139" mass="15159">MALDVLDTAEAGASPFGARLDRALEGIPFLDDATRPKAPPIPGVTPAQRAQGRRLALYYRHHLVELTAVRVALDQFFAGTDSIEAMTDGLASLSMAANYRAFGNLCGRQCHLLQMHHDIEEGDLYPKLRQAAGLHHVLD</sequence>
<reference evidence="1" key="1">
    <citation type="submission" date="2024-06" db="EMBL/GenBank/DDBJ databases">
        <authorList>
            <person name="Campbell A.G."/>
        </authorList>
    </citation>
    <scope>NUCLEOTIDE SEQUENCE</scope>
    <source>
        <strain evidence="1">EM17</strain>
    </source>
</reference>
<proteinExistence type="predicted"/>
<accession>A0ABV1R5C2</accession>
<organism evidence="1 2">
    <name type="scientific">Methylobacterium brachiatum</name>
    <dbReference type="NCBI Taxonomy" id="269660"/>
    <lineage>
        <taxon>Bacteria</taxon>
        <taxon>Pseudomonadati</taxon>
        <taxon>Pseudomonadota</taxon>
        <taxon>Alphaproteobacteria</taxon>
        <taxon>Hyphomicrobiales</taxon>
        <taxon>Methylobacteriaceae</taxon>
        <taxon>Methylobacterium</taxon>
    </lineage>
</organism>
<dbReference type="RefSeq" id="WP_350379341.1">
    <property type="nucleotide sequence ID" value="NZ_JBELQD010000019.1"/>
</dbReference>
<dbReference type="Proteomes" id="UP001432995">
    <property type="component" value="Unassembled WGS sequence"/>
</dbReference>
<dbReference type="EMBL" id="JBELQD010000019">
    <property type="protein sequence ID" value="MER2290027.1"/>
    <property type="molecule type" value="Genomic_DNA"/>
</dbReference>
<protein>
    <recommendedName>
        <fullName evidence="3">Hemerythrin-like domain-containing protein</fullName>
    </recommendedName>
</protein>
<evidence type="ECO:0008006" key="3">
    <source>
        <dbReference type="Google" id="ProtNLM"/>
    </source>
</evidence>
<gene>
    <name evidence="1" type="ORF">ABS770_17315</name>
</gene>